<dbReference type="PANTHER" id="PTHR21681">
    <property type="entry name" value="EUKARYOTIC TRANSLATION INITIATION FACTOR 3 SUBUNIT J"/>
    <property type="match status" value="1"/>
</dbReference>
<feature type="region of interest" description="Disordered" evidence="5">
    <location>
        <begin position="1"/>
        <end position="96"/>
    </location>
</feature>
<dbReference type="EMBL" id="PZQS01000013">
    <property type="protein sequence ID" value="PVD19750.1"/>
    <property type="molecule type" value="Genomic_DNA"/>
</dbReference>
<dbReference type="OrthoDB" id="20381at2759"/>
<accession>A0A2T7NF14</accession>
<comment type="subcellular location">
    <subcellularLocation>
        <location evidence="4">Cytoplasm</location>
    </subcellularLocation>
</comment>
<dbReference type="InterPro" id="IPR023194">
    <property type="entry name" value="eIF3-like_dom_sf"/>
</dbReference>
<evidence type="ECO:0000256" key="1">
    <source>
        <dbReference type="ARBA" id="ARBA00022490"/>
    </source>
</evidence>
<dbReference type="GO" id="GO:0016282">
    <property type="term" value="C:eukaryotic 43S preinitiation complex"/>
    <property type="evidence" value="ECO:0007669"/>
    <property type="project" value="UniProtKB-UniRule"/>
</dbReference>
<evidence type="ECO:0000256" key="3">
    <source>
        <dbReference type="ARBA" id="ARBA00022917"/>
    </source>
</evidence>
<dbReference type="GO" id="GO:0003743">
    <property type="term" value="F:translation initiation factor activity"/>
    <property type="evidence" value="ECO:0007669"/>
    <property type="project" value="UniProtKB-UniRule"/>
</dbReference>
<organism evidence="6 7">
    <name type="scientific">Pomacea canaliculata</name>
    <name type="common">Golden apple snail</name>
    <dbReference type="NCBI Taxonomy" id="400727"/>
    <lineage>
        <taxon>Eukaryota</taxon>
        <taxon>Metazoa</taxon>
        <taxon>Spiralia</taxon>
        <taxon>Lophotrochozoa</taxon>
        <taxon>Mollusca</taxon>
        <taxon>Gastropoda</taxon>
        <taxon>Caenogastropoda</taxon>
        <taxon>Architaenioglossa</taxon>
        <taxon>Ampullarioidea</taxon>
        <taxon>Ampullariidae</taxon>
        <taxon>Pomacea</taxon>
    </lineage>
</organism>
<dbReference type="InterPro" id="IPR013906">
    <property type="entry name" value="eIF3j"/>
</dbReference>
<protein>
    <recommendedName>
        <fullName evidence="4">Eukaryotic translation initiation factor 3 subunit J</fullName>
        <shortName evidence="4">eIF3j</shortName>
    </recommendedName>
</protein>
<gene>
    <name evidence="6" type="ORF">C0Q70_20241</name>
</gene>
<feature type="region of interest" description="Disordered" evidence="5">
    <location>
        <begin position="224"/>
        <end position="244"/>
    </location>
</feature>
<proteinExistence type="inferred from homology"/>
<evidence type="ECO:0000313" key="6">
    <source>
        <dbReference type="EMBL" id="PVD19750.1"/>
    </source>
</evidence>
<evidence type="ECO:0000256" key="5">
    <source>
        <dbReference type="SAM" id="MobiDB-lite"/>
    </source>
</evidence>
<dbReference type="Gene3D" id="1.10.246.60">
    <property type="entry name" value="Eukaryotic translation initiation factor 3 like domains"/>
    <property type="match status" value="1"/>
</dbReference>
<dbReference type="GO" id="GO:0005852">
    <property type="term" value="C:eukaryotic translation initiation factor 3 complex"/>
    <property type="evidence" value="ECO:0007669"/>
    <property type="project" value="UniProtKB-UniRule"/>
</dbReference>
<reference evidence="6 7" key="1">
    <citation type="submission" date="2018-04" db="EMBL/GenBank/DDBJ databases">
        <title>The genome of golden apple snail Pomacea canaliculata provides insight into stress tolerance and invasive adaptation.</title>
        <authorList>
            <person name="Liu C."/>
            <person name="Liu B."/>
            <person name="Ren Y."/>
            <person name="Zhang Y."/>
            <person name="Wang H."/>
            <person name="Li S."/>
            <person name="Jiang F."/>
            <person name="Yin L."/>
            <person name="Zhang G."/>
            <person name="Qian W."/>
            <person name="Fan W."/>
        </authorList>
    </citation>
    <scope>NUCLEOTIDE SEQUENCE [LARGE SCALE GENOMIC DNA]</scope>
    <source>
        <strain evidence="6">SZHN2017</strain>
        <tissue evidence="6">Muscle</tissue>
    </source>
</reference>
<dbReference type="GO" id="GO:0033290">
    <property type="term" value="C:eukaryotic 48S preinitiation complex"/>
    <property type="evidence" value="ECO:0007669"/>
    <property type="project" value="UniProtKB-UniRule"/>
</dbReference>
<comment type="subunit">
    <text evidence="4">Component of the eukaryotic translation initiation factor 3 (eIF-3) complex.</text>
</comment>
<keyword evidence="2 4" id="KW-0396">Initiation factor</keyword>
<keyword evidence="7" id="KW-1185">Reference proteome</keyword>
<keyword evidence="3 4" id="KW-0648">Protein biosynthesis</keyword>
<evidence type="ECO:0000256" key="4">
    <source>
        <dbReference type="HAMAP-Rule" id="MF_03009"/>
    </source>
</evidence>
<evidence type="ECO:0000313" key="7">
    <source>
        <dbReference type="Proteomes" id="UP000245119"/>
    </source>
</evidence>
<dbReference type="Proteomes" id="UP000245119">
    <property type="component" value="Linkage Group LG13"/>
</dbReference>
<dbReference type="HAMAP" id="MF_03009">
    <property type="entry name" value="eIF3j"/>
    <property type="match status" value="1"/>
</dbReference>
<evidence type="ECO:0000256" key="2">
    <source>
        <dbReference type="ARBA" id="ARBA00022540"/>
    </source>
</evidence>
<dbReference type="STRING" id="400727.A0A2T7NF14"/>
<dbReference type="Pfam" id="PF08597">
    <property type="entry name" value="eIF3_subunit"/>
    <property type="match status" value="1"/>
</dbReference>
<feature type="compositionally biased region" description="Basic and acidic residues" evidence="5">
    <location>
        <begin position="70"/>
        <end position="96"/>
    </location>
</feature>
<feature type="compositionally biased region" description="Acidic residues" evidence="5">
    <location>
        <begin position="1"/>
        <end position="13"/>
    </location>
</feature>
<dbReference type="PANTHER" id="PTHR21681:SF0">
    <property type="entry name" value="EUKARYOTIC TRANSLATION INITIATION FACTOR 3 SUBUNIT J"/>
    <property type="match status" value="1"/>
</dbReference>
<feature type="compositionally biased region" description="Acidic residues" evidence="5">
    <location>
        <begin position="27"/>
        <end position="44"/>
    </location>
</feature>
<sequence>MADTDAWDADDFEPSLPQTKSVTDRWDGEDEDDDVKESWADSEEEEKKEQDGKTVLNSESQAYQRPKKKPLADRIAEKEAQKKKEEEEKARLKEEKKDLTAEEKLAEKIRLKKIQEQGDLSLAKGLFGVSESSIDKMIPTTEEEFRQFGEALKSKITFFEESKFYSAFAEKLISDLALGLSVDDVKKLGTSINTLYHEKERQRKEQDKKKKKKSKATIRVDKPDDFDLIGDASGNYGYDDDDFI</sequence>
<dbReference type="GO" id="GO:0001732">
    <property type="term" value="P:formation of cytoplasmic translation initiation complex"/>
    <property type="evidence" value="ECO:0007669"/>
    <property type="project" value="UniProtKB-UniRule"/>
</dbReference>
<comment type="similarity">
    <text evidence="4">Belongs to the eIF-3 subunit J family.</text>
</comment>
<keyword evidence="1 4" id="KW-0963">Cytoplasm</keyword>
<dbReference type="OMA" id="KPHYALW"/>
<feature type="region of interest" description="Disordered" evidence="5">
    <location>
        <begin position="199"/>
        <end position="218"/>
    </location>
</feature>
<comment type="caution">
    <text evidence="6">The sequence shown here is derived from an EMBL/GenBank/DDBJ whole genome shotgun (WGS) entry which is preliminary data.</text>
</comment>
<dbReference type="AlphaFoldDB" id="A0A2T7NF14"/>
<comment type="function">
    <text evidence="4">Component of the eukaryotic translation initiation factor 3 (eIF-3) complex, which is involved in protein synthesis of a specialized repertoire of mRNAs and, together with other initiation factors, stimulates binding of mRNA and methionyl-tRNAi to the 40S ribosome. The eIF-3 complex specifically targets and initiates translation of a subset of mRNAs involved in cell proliferation.</text>
</comment>
<name>A0A2T7NF14_POMCA</name>
<feature type="compositionally biased region" description="Basic and acidic residues" evidence="5">
    <location>
        <begin position="199"/>
        <end position="208"/>
    </location>
</feature>